<dbReference type="GO" id="GO:0006508">
    <property type="term" value="P:proteolysis"/>
    <property type="evidence" value="ECO:0007669"/>
    <property type="project" value="InterPro"/>
</dbReference>
<dbReference type="PANTHER" id="PTHR31524:SF2">
    <property type="entry name" value="PROTEIN CBG10426"/>
    <property type="match status" value="1"/>
</dbReference>
<dbReference type="Gene3D" id="2.40.70.10">
    <property type="entry name" value="Acid Proteases"/>
    <property type="match status" value="1"/>
</dbReference>
<dbReference type="InterPro" id="IPR036875">
    <property type="entry name" value="Znf_CCHC_sf"/>
</dbReference>
<dbReference type="GO" id="GO:0003676">
    <property type="term" value="F:nucleic acid binding"/>
    <property type="evidence" value="ECO:0007669"/>
    <property type="project" value="InterPro"/>
</dbReference>
<proteinExistence type="predicted"/>
<sequence>LGDKINTCEQNITELSKRKARSASPTKIRVGHQTLMPLTIPELNISNISENNDNNWADESQVDGQVRHPPMSTDEGLHTLNMLHHEGIPSLEVYSDDNIISFDKWGKKFLERIKVFGIKLSEEEKLARLSLFLEDTPKRIFEELSPTHKLTCEMALQSIRKELDSPQRRALSRQALLMCRQHEGESVKDFLSRFRPLAMATAADISGPNKERYLCELLLERLRPNIAFCMKLLNFSQTDRGFEQLCLDLREVEIMLPGGTGSMFDMPNQEVHAMQQSNPFNVPGKFQSLNPTNPNRQKLGQRWGQSQNRNEFQNNRNNFGEFRQNNPRRDMNYRDTRQMRTPTNDRRWNNRPICNYCSKVGHFANVCRTRIADFQTQRGQGQREPDVGPSNMTNDSGMLKEILSTLKNMQVRSSKNNGSTQNVNLLHGITKPINDEPEEKQLYVKKEKPSIVSWEPFKLGPKLLPMVILILALAAPLQAIERLSKPQYPMICQTEKQSTLWSLPDMSDCPIPSPNISHAPISQTRNVYMLNDLEYTTQGWACRKIRKTLRKFTTLSNVPINEPVGSETLPVDENECTKMIKNKECSLGKLTEENDLWTTSNKIDSSPKMWFIGSFWWTEVQSENCLLFSVQINSHWGEEGIGTSFGESNNCSYSKGLCVLSDNTILKWEPTKDRMCRYIKIGTWEGKFLDNTWLSDDAQLALHFAKPTPKFWDSRKAPCSTHGKIIVEINHEVLEVNQTSGEFRKIQPRPFNLRELKSYSIPEIKSHSFHQLMLVNLTDLKTHTFMSNLVRASEISYRIEQKDMHIVKTLSDQWKEAGNSLVTEIIGDYTWIWKVIVSILIAILTLDLLIRWGIKAAENYLGQGQLGNMLFGQSRNIINRARPTSFNRSIEEIPMVKVNKNPEFKRDKTPSLKSQKRKMSWIPKVSKFPQSVEIEGHTVNAMRVNKMCDKMLSKDMDATASQNFSINTLQSCPTITGVFINNKAVKCLIDTGASISIAPISLARTLGLNLTPATISITSASGHEINVLAQAEVLLEIAGTKLPVTIRVVEDNQITGNRTYQLIIGCDILKRLPPITFDFNKGKINFENKFNYLDKNKAKSKNMRVAAIEAKTILPGKHVLVSVKIKTNGGEKLALVHSLDQRLEKDHLALIEAVVTPNAKENKILIANPTTEPKHICKGMHVALADEVWSIDEQPWLTQ</sequence>
<dbReference type="InterPro" id="IPR001969">
    <property type="entry name" value="Aspartic_peptidase_AS"/>
</dbReference>
<accession>A0A915PFV0</accession>
<evidence type="ECO:0000313" key="3">
    <source>
        <dbReference type="WBParaSite" id="scf7180000424765.g13956"/>
    </source>
</evidence>
<protein>
    <submittedName>
        <fullName evidence="3">Peptidase A2 domain-containing protein</fullName>
    </submittedName>
</protein>
<organism evidence="2 3">
    <name type="scientific">Meloidogyne floridensis</name>
    <dbReference type="NCBI Taxonomy" id="298350"/>
    <lineage>
        <taxon>Eukaryota</taxon>
        <taxon>Metazoa</taxon>
        <taxon>Ecdysozoa</taxon>
        <taxon>Nematoda</taxon>
        <taxon>Chromadorea</taxon>
        <taxon>Rhabditida</taxon>
        <taxon>Tylenchina</taxon>
        <taxon>Tylenchomorpha</taxon>
        <taxon>Tylenchoidea</taxon>
        <taxon>Meloidogynidae</taxon>
        <taxon>Meloidogyninae</taxon>
        <taxon>Meloidogyne</taxon>
    </lineage>
</organism>
<reference evidence="3" key="1">
    <citation type="submission" date="2022-11" db="UniProtKB">
        <authorList>
            <consortium name="WormBaseParasite"/>
        </authorList>
    </citation>
    <scope>IDENTIFICATION</scope>
</reference>
<dbReference type="GO" id="GO:0008270">
    <property type="term" value="F:zinc ion binding"/>
    <property type="evidence" value="ECO:0007669"/>
    <property type="project" value="InterPro"/>
</dbReference>
<name>A0A915PFV0_9BILA</name>
<dbReference type="PANTHER" id="PTHR31524">
    <property type="match status" value="1"/>
</dbReference>
<dbReference type="SUPFAM" id="SSF50630">
    <property type="entry name" value="Acid proteases"/>
    <property type="match status" value="1"/>
</dbReference>
<dbReference type="SUPFAM" id="SSF57756">
    <property type="entry name" value="Retrovirus zinc finger-like domains"/>
    <property type="match status" value="1"/>
</dbReference>
<feature type="region of interest" description="Disordered" evidence="1">
    <location>
        <begin position="310"/>
        <end position="329"/>
    </location>
</feature>
<dbReference type="InterPro" id="IPR021109">
    <property type="entry name" value="Peptidase_aspartic_dom_sf"/>
</dbReference>
<dbReference type="Pfam" id="PF13975">
    <property type="entry name" value="gag-asp_proteas"/>
    <property type="match status" value="1"/>
</dbReference>
<dbReference type="GO" id="GO:0004190">
    <property type="term" value="F:aspartic-type endopeptidase activity"/>
    <property type="evidence" value="ECO:0007669"/>
    <property type="project" value="InterPro"/>
</dbReference>
<evidence type="ECO:0000256" key="1">
    <source>
        <dbReference type="SAM" id="MobiDB-lite"/>
    </source>
</evidence>
<dbReference type="AlphaFoldDB" id="A0A915PFV0"/>
<dbReference type="CDD" id="cd00303">
    <property type="entry name" value="retropepsin_like"/>
    <property type="match status" value="1"/>
</dbReference>
<evidence type="ECO:0000313" key="2">
    <source>
        <dbReference type="Proteomes" id="UP000887560"/>
    </source>
</evidence>
<keyword evidence="2" id="KW-1185">Reference proteome</keyword>
<dbReference type="WBParaSite" id="scf7180000424765.g13956">
    <property type="protein sequence ID" value="scf7180000424765.g13956"/>
    <property type="gene ID" value="scf7180000424765.g13956"/>
</dbReference>
<dbReference type="Proteomes" id="UP000887560">
    <property type="component" value="Unplaced"/>
</dbReference>
<dbReference type="PROSITE" id="PS00141">
    <property type="entry name" value="ASP_PROTEASE"/>
    <property type="match status" value="1"/>
</dbReference>
<feature type="compositionally biased region" description="Low complexity" evidence="1">
    <location>
        <begin position="310"/>
        <end position="325"/>
    </location>
</feature>